<name>A0AA92C035_RHIRH</name>
<evidence type="ECO:0000313" key="1">
    <source>
        <dbReference type="EMBL" id="PVE50485.1"/>
    </source>
</evidence>
<reference evidence="1 2" key="1">
    <citation type="submission" date="2018-04" db="EMBL/GenBank/DDBJ databases">
        <authorList>
            <person name="Hagen T."/>
        </authorList>
    </citation>
    <scope>NUCLEOTIDE SEQUENCE [LARGE SCALE GENOMIC DNA]</scope>
    <source>
        <strain evidence="1 2">TPD7009</strain>
    </source>
</reference>
<organism evidence="1 2">
    <name type="scientific">Rhizobium rhizogenes</name>
    <name type="common">Agrobacterium rhizogenes</name>
    <dbReference type="NCBI Taxonomy" id="359"/>
    <lineage>
        <taxon>Bacteria</taxon>
        <taxon>Pseudomonadati</taxon>
        <taxon>Pseudomonadota</taxon>
        <taxon>Alphaproteobacteria</taxon>
        <taxon>Hyphomicrobiales</taxon>
        <taxon>Rhizobiaceae</taxon>
        <taxon>Rhizobium/Agrobacterium group</taxon>
        <taxon>Rhizobium</taxon>
    </lineage>
</organism>
<protein>
    <submittedName>
        <fullName evidence="1">Uncharacterized protein</fullName>
    </submittedName>
</protein>
<dbReference type="Proteomes" id="UP000244335">
    <property type="component" value="Unassembled WGS sequence"/>
</dbReference>
<comment type="caution">
    <text evidence="1">The sequence shown here is derived from an EMBL/GenBank/DDBJ whole genome shotgun (WGS) entry which is preliminary data.</text>
</comment>
<evidence type="ECO:0000313" key="2">
    <source>
        <dbReference type="Proteomes" id="UP000244335"/>
    </source>
</evidence>
<gene>
    <name evidence="1" type="ORF">DC430_21695</name>
</gene>
<proteinExistence type="predicted"/>
<dbReference type="AlphaFoldDB" id="A0AA92C035"/>
<sequence>MAPSWLFHDKVFITITGNVTTKLKMIEGTALKLIGAIDMPATNWLAGEIMHFDRDVERCEWWMVVVYLRDRQIAYQVDLQIVSIFIFCSACERDGLTTLDIRSPGMRTLLALYPS</sequence>
<accession>A0AA92C035</accession>
<dbReference type="EMBL" id="QDFR01000011">
    <property type="protein sequence ID" value="PVE50485.1"/>
    <property type="molecule type" value="Genomic_DNA"/>
</dbReference>